<dbReference type="NCBIfam" id="TIGR00071">
    <property type="entry name" value="hisT_truA"/>
    <property type="match status" value="1"/>
</dbReference>
<gene>
    <name evidence="4 7" type="primary">truA</name>
    <name evidence="7" type="ORF">ACFFUR_09280</name>
</gene>
<evidence type="ECO:0000259" key="6">
    <source>
        <dbReference type="Pfam" id="PF01416"/>
    </source>
</evidence>
<proteinExistence type="inferred from homology"/>
<dbReference type="Proteomes" id="UP001589654">
    <property type="component" value="Unassembled WGS sequence"/>
</dbReference>
<evidence type="ECO:0000313" key="8">
    <source>
        <dbReference type="Proteomes" id="UP001589654"/>
    </source>
</evidence>
<evidence type="ECO:0000256" key="1">
    <source>
        <dbReference type="ARBA" id="ARBA00009375"/>
    </source>
</evidence>
<dbReference type="InterPro" id="IPR020103">
    <property type="entry name" value="PsdUridine_synth_cat_dom_sf"/>
</dbReference>
<keyword evidence="2 4" id="KW-0819">tRNA processing</keyword>
<comment type="similarity">
    <text evidence="1 4 5">Belongs to the tRNA pseudouridine synthase TruA family.</text>
</comment>
<evidence type="ECO:0000256" key="3">
    <source>
        <dbReference type="ARBA" id="ARBA00023235"/>
    </source>
</evidence>
<feature type="domain" description="Pseudouridine synthase I TruA alpha/beta" evidence="6">
    <location>
        <begin position="145"/>
        <end position="247"/>
    </location>
</feature>
<accession>A0ABV5J599</accession>
<dbReference type="Pfam" id="PF01416">
    <property type="entry name" value="PseudoU_synth_1"/>
    <property type="match status" value="1"/>
</dbReference>
<dbReference type="PIRSF" id="PIRSF001430">
    <property type="entry name" value="tRNA_psdUrid_synth"/>
    <property type="match status" value="1"/>
</dbReference>
<evidence type="ECO:0000313" key="7">
    <source>
        <dbReference type="EMBL" id="MFB9211999.1"/>
    </source>
</evidence>
<dbReference type="EMBL" id="JBHMEW010000056">
    <property type="protein sequence ID" value="MFB9211999.1"/>
    <property type="molecule type" value="Genomic_DNA"/>
</dbReference>
<dbReference type="EC" id="5.4.99.12" evidence="4"/>
<feature type="active site" description="Nucleophile" evidence="4">
    <location>
        <position position="56"/>
    </location>
</feature>
<evidence type="ECO:0000256" key="2">
    <source>
        <dbReference type="ARBA" id="ARBA00022694"/>
    </source>
</evidence>
<protein>
    <recommendedName>
        <fullName evidence="4">tRNA pseudouridine synthase A</fullName>
        <ecNumber evidence="4">5.4.99.12</ecNumber>
    </recommendedName>
    <alternativeName>
        <fullName evidence="4">tRNA pseudouridine(38-40) synthase</fullName>
    </alternativeName>
    <alternativeName>
        <fullName evidence="4">tRNA pseudouridylate synthase I</fullName>
    </alternativeName>
    <alternativeName>
        <fullName evidence="4">tRNA-uridine isomerase I</fullName>
    </alternativeName>
</protein>
<name>A0ABV5J599_9BACT</name>
<comment type="function">
    <text evidence="4">Formation of pseudouridine at positions 38, 39 and 40 in the anticodon stem and loop of transfer RNAs.</text>
</comment>
<reference evidence="7 8" key="1">
    <citation type="submission" date="2024-09" db="EMBL/GenBank/DDBJ databases">
        <authorList>
            <person name="Sun Q."/>
            <person name="Mori K."/>
        </authorList>
    </citation>
    <scope>NUCLEOTIDE SEQUENCE [LARGE SCALE GENOMIC DNA]</scope>
    <source>
        <strain evidence="7 8">CECT 7682</strain>
    </source>
</reference>
<comment type="caution">
    <text evidence="4">Lacks conserved residue(s) required for the propagation of feature annotation.</text>
</comment>
<evidence type="ECO:0000256" key="5">
    <source>
        <dbReference type="RuleBase" id="RU003792"/>
    </source>
</evidence>
<dbReference type="CDD" id="cd02570">
    <property type="entry name" value="PseudoU_synth_EcTruA"/>
    <property type="match status" value="1"/>
</dbReference>
<dbReference type="Gene3D" id="3.30.70.580">
    <property type="entry name" value="Pseudouridine synthase I, catalytic domain, N-terminal subdomain"/>
    <property type="match status" value="1"/>
</dbReference>
<dbReference type="PANTHER" id="PTHR11142">
    <property type="entry name" value="PSEUDOURIDYLATE SYNTHASE"/>
    <property type="match status" value="1"/>
</dbReference>
<dbReference type="HAMAP" id="MF_00171">
    <property type="entry name" value="TruA"/>
    <property type="match status" value="1"/>
</dbReference>
<dbReference type="InterPro" id="IPR001406">
    <property type="entry name" value="PsdUridine_synth_TruA"/>
</dbReference>
<comment type="subunit">
    <text evidence="4">Homodimer.</text>
</comment>
<dbReference type="InterPro" id="IPR020097">
    <property type="entry name" value="PsdUridine_synth_TruA_a/b_dom"/>
</dbReference>
<comment type="caution">
    <text evidence="7">The sequence shown here is derived from an EMBL/GenBank/DDBJ whole genome shotgun (WGS) entry which is preliminary data.</text>
</comment>
<dbReference type="InterPro" id="IPR020095">
    <property type="entry name" value="PsdUridine_synth_TruA_C"/>
</dbReference>
<feature type="binding site" evidence="4">
    <location>
        <position position="114"/>
    </location>
    <ligand>
        <name>substrate</name>
    </ligand>
</feature>
<keyword evidence="8" id="KW-1185">Reference proteome</keyword>
<organism evidence="7 8">
    <name type="scientific">Echinicola jeungdonensis</name>
    <dbReference type="NCBI Taxonomy" id="709343"/>
    <lineage>
        <taxon>Bacteria</taxon>
        <taxon>Pseudomonadati</taxon>
        <taxon>Bacteroidota</taxon>
        <taxon>Cytophagia</taxon>
        <taxon>Cytophagales</taxon>
        <taxon>Cyclobacteriaceae</taxon>
        <taxon>Echinicola</taxon>
    </lineage>
</organism>
<dbReference type="Gene3D" id="3.30.70.660">
    <property type="entry name" value="Pseudouridine synthase I, catalytic domain, C-terminal subdomain"/>
    <property type="match status" value="1"/>
</dbReference>
<sequence length="257" mass="29582">METQQYRYFLELAYKGTAYHGWQIQANANSVQEEINKALSTILRAPIETMGSGRTDTGVHGKQQFLHFDFPEILDKGVFLKKVNAVLPKDIAIYDLLEVIPEAHARFDAIWRSYEYHISLQKNPFEEELSWLCFYQLDIERMNEAAQLLLLHKDFECFSKVQTEVNHFQCEIKRAIWEQKGHHLIFHITANRFLRGMVRAIVGTLVEVGTGKLDLDGFKKVLTSKDRRLAGSAAPAHGLFLSFVQYPATIFKGKKSF</sequence>
<dbReference type="SUPFAM" id="SSF55120">
    <property type="entry name" value="Pseudouridine synthase"/>
    <property type="match status" value="1"/>
</dbReference>
<dbReference type="RefSeq" id="WP_290247077.1">
    <property type="nucleotide sequence ID" value="NZ_JAUFQT010000001.1"/>
</dbReference>
<dbReference type="GO" id="GO:0160147">
    <property type="term" value="F:tRNA pseudouridine(38-40) synthase activity"/>
    <property type="evidence" value="ECO:0007669"/>
    <property type="project" value="UniProtKB-EC"/>
</dbReference>
<evidence type="ECO:0000256" key="4">
    <source>
        <dbReference type="HAMAP-Rule" id="MF_00171"/>
    </source>
</evidence>
<keyword evidence="3 4" id="KW-0413">Isomerase</keyword>
<dbReference type="PANTHER" id="PTHR11142:SF0">
    <property type="entry name" value="TRNA PSEUDOURIDINE SYNTHASE-LIKE 1"/>
    <property type="match status" value="1"/>
</dbReference>
<dbReference type="InterPro" id="IPR020094">
    <property type="entry name" value="TruA/RsuA/RluB/E/F_N"/>
</dbReference>
<comment type="catalytic activity">
    <reaction evidence="4 5">
        <text>uridine(38/39/40) in tRNA = pseudouridine(38/39/40) in tRNA</text>
        <dbReference type="Rhea" id="RHEA:22376"/>
        <dbReference type="Rhea" id="RHEA-COMP:10085"/>
        <dbReference type="Rhea" id="RHEA-COMP:10087"/>
        <dbReference type="ChEBI" id="CHEBI:65314"/>
        <dbReference type="ChEBI" id="CHEBI:65315"/>
        <dbReference type="EC" id="5.4.99.12"/>
    </reaction>
</comment>